<evidence type="ECO:0000313" key="1">
    <source>
        <dbReference type="EMBL" id="KAH7995692.1"/>
    </source>
</evidence>
<name>A0ACB8ESU7_9SAUR</name>
<organism evidence="1 2">
    <name type="scientific">Sphaerodactylus townsendi</name>
    <dbReference type="NCBI Taxonomy" id="933632"/>
    <lineage>
        <taxon>Eukaryota</taxon>
        <taxon>Metazoa</taxon>
        <taxon>Chordata</taxon>
        <taxon>Craniata</taxon>
        <taxon>Vertebrata</taxon>
        <taxon>Euteleostomi</taxon>
        <taxon>Lepidosauria</taxon>
        <taxon>Squamata</taxon>
        <taxon>Bifurcata</taxon>
        <taxon>Gekkota</taxon>
        <taxon>Sphaerodactylidae</taxon>
        <taxon>Sphaerodactylus</taxon>
    </lineage>
</organism>
<comment type="caution">
    <text evidence="1">The sequence shown here is derived from an EMBL/GenBank/DDBJ whole genome shotgun (WGS) entry which is preliminary data.</text>
</comment>
<accession>A0ACB8ESU7</accession>
<keyword evidence="2" id="KW-1185">Reference proteome</keyword>
<evidence type="ECO:0000313" key="2">
    <source>
        <dbReference type="Proteomes" id="UP000827872"/>
    </source>
</evidence>
<protein>
    <submittedName>
        <fullName evidence="1">Uncharacterized protein</fullName>
    </submittedName>
</protein>
<dbReference type="EMBL" id="CM037620">
    <property type="protein sequence ID" value="KAH7995692.1"/>
    <property type="molecule type" value="Genomic_DNA"/>
</dbReference>
<proteinExistence type="predicted"/>
<dbReference type="Proteomes" id="UP000827872">
    <property type="component" value="Linkage Group LG07"/>
</dbReference>
<gene>
    <name evidence="1" type="ORF">K3G42_027695</name>
</gene>
<reference evidence="1" key="1">
    <citation type="submission" date="2021-08" db="EMBL/GenBank/DDBJ databases">
        <title>The first chromosome-level gecko genome reveals the dynamic sex chromosomes of Neotropical dwarf geckos (Sphaerodactylidae: Sphaerodactylus).</title>
        <authorList>
            <person name="Pinto B.J."/>
            <person name="Keating S.E."/>
            <person name="Gamble T."/>
        </authorList>
    </citation>
    <scope>NUCLEOTIDE SEQUENCE</scope>
    <source>
        <strain evidence="1">TG3544</strain>
    </source>
</reference>
<sequence>MIHGRRRPCNESLISFPSRFCPAGRSVILRMPTAYDLSSVISGGTNVGHNNLIPLALTIPELECADRACLSIFLSFLPTQLTRDCSTITYLPDGIHHEHRDCLRFIQLLGMRERRSSHYLCQQPVHHGASGCISMASLHVHRLSLNTMHYGSLADPHPCSLNSHSIRKPKRFDEKDPPQVFQSLVA</sequence>